<dbReference type="EMBL" id="BQKI01000026">
    <property type="protein sequence ID" value="GJN12843.1"/>
    <property type="molecule type" value="Genomic_DNA"/>
</dbReference>
<reference evidence="2" key="2">
    <citation type="submission" date="2021-12" db="EMBL/GenBank/DDBJ databases">
        <title>Resequencing data analysis of finger millet.</title>
        <authorList>
            <person name="Hatakeyama M."/>
            <person name="Aluri S."/>
            <person name="Balachadran M.T."/>
            <person name="Sivarajan S.R."/>
            <person name="Poveda L."/>
            <person name="Shimizu-Inatsugi R."/>
            <person name="Schlapbach R."/>
            <person name="Sreeman S.M."/>
            <person name="Shimizu K.K."/>
        </authorList>
    </citation>
    <scope>NUCLEOTIDE SEQUENCE</scope>
</reference>
<reference evidence="2" key="1">
    <citation type="journal article" date="2018" name="DNA Res.">
        <title>Multiple hybrid de novo genome assembly of finger millet, an orphan allotetraploid crop.</title>
        <authorList>
            <person name="Hatakeyama M."/>
            <person name="Aluri S."/>
            <person name="Balachadran M.T."/>
            <person name="Sivarajan S.R."/>
            <person name="Patrignani A."/>
            <person name="Gruter S."/>
            <person name="Poveda L."/>
            <person name="Shimizu-Inatsugi R."/>
            <person name="Baeten J."/>
            <person name="Francoijs K.J."/>
            <person name="Nataraja K.N."/>
            <person name="Reddy Y.A.N."/>
            <person name="Phadnis S."/>
            <person name="Ravikumar R.L."/>
            <person name="Schlapbach R."/>
            <person name="Sreeman S.M."/>
            <person name="Shimizu K.K."/>
        </authorList>
    </citation>
    <scope>NUCLEOTIDE SEQUENCE</scope>
</reference>
<evidence type="ECO:0000259" key="1">
    <source>
        <dbReference type="PROSITE" id="PS50181"/>
    </source>
</evidence>
<dbReference type="NCBIfam" id="TIGR01640">
    <property type="entry name" value="F_box_assoc_1"/>
    <property type="match status" value="1"/>
</dbReference>
<dbReference type="CDD" id="cd09917">
    <property type="entry name" value="F-box_SF"/>
    <property type="match status" value="1"/>
</dbReference>
<evidence type="ECO:0000313" key="2">
    <source>
        <dbReference type="EMBL" id="GJN12843.1"/>
    </source>
</evidence>
<dbReference type="SUPFAM" id="SSF81383">
    <property type="entry name" value="F-box domain"/>
    <property type="match status" value="1"/>
</dbReference>
<dbReference type="Pfam" id="PF12937">
    <property type="entry name" value="F-box-like"/>
    <property type="match status" value="1"/>
</dbReference>
<dbReference type="InterPro" id="IPR011043">
    <property type="entry name" value="Gal_Oxase/kelch_b-propeller"/>
</dbReference>
<dbReference type="SUPFAM" id="SSF50965">
    <property type="entry name" value="Galactose oxidase, central domain"/>
    <property type="match status" value="1"/>
</dbReference>
<dbReference type="InterPro" id="IPR036047">
    <property type="entry name" value="F-box-like_dom_sf"/>
</dbReference>
<protein>
    <recommendedName>
        <fullName evidence="1">F-box domain-containing protein</fullName>
    </recommendedName>
</protein>
<evidence type="ECO:0000313" key="3">
    <source>
        <dbReference type="Proteomes" id="UP001054889"/>
    </source>
</evidence>
<accession>A0AAV5DQL2</accession>
<proteinExistence type="predicted"/>
<dbReference type="SMART" id="SM00256">
    <property type="entry name" value="FBOX"/>
    <property type="match status" value="1"/>
</dbReference>
<dbReference type="Pfam" id="PF08268">
    <property type="entry name" value="FBA_3"/>
    <property type="match status" value="1"/>
</dbReference>
<dbReference type="Proteomes" id="UP001054889">
    <property type="component" value="Unassembled WGS sequence"/>
</dbReference>
<dbReference type="PANTHER" id="PTHR31111">
    <property type="entry name" value="BNAA05G37150D PROTEIN-RELATED"/>
    <property type="match status" value="1"/>
</dbReference>
<dbReference type="InterPro" id="IPR013187">
    <property type="entry name" value="F-box-assoc_dom_typ3"/>
</dbReference>
<dbReference type="PANTHER" id="PTHR31111:SF133">
    <property type="entry name" value="OS07G0196600 PROTEIN"/>
    <property type="match status" value="1"/>
</dbReference>
<name>A0AAV5DQL2_ELECO</name>
<dbReference type="Gene3D" id="1.20.1280.50">
    <property type="match status" value="1"/>
</dbReference>
<gene>
    <name evidence="2" type="primary">ga31157</name>
    <name evidence="2" type="ORF">PR202_ga31157</name>
</gene>
<dbReference type="PROSITE" id="PS50181">
    <property type="entry name" value="FBOX"/>
    <property type="match status" value="1"/>
</dbReference>
<keyword evidence="3" id="KW-1185">Reference proteome</keyword>
<dbReference type="AlphaFoldDB" id="A0AAV5DQL2"/>
<feature type="domain" description="F-box" evidence="1">
    <location>
        <begin position="27"/>
        <end position="66"/>
    </location>
</feature>
<dbReference type="InterPro" id="IPR001810">
    <property type="entry name" value="F-box_dom"/>
</dbReference>
<dbReference type="InterPro" id="IPR017451">
    <property type="entry name" value="F-box-assoc_interact_dom"/>
</dbReference>
<sequence>MSAMTSVLTKGKLSRFETPAIAIDGVLPTEVLSEVLLCLSAKELCRLRLVCRAWRALTSEPIFVKAHSTHHPLIAGLCNRGSGEIHIMDISGHAIRQRRTEEAIDSYELSTQFGRIFISGGITGAYVLDLVAGAITVLPDLVINHVTYGPDYVLGYVPSTREYKVLCSTMCLMEGGAHKVFHVITLGRADGQWRQRADPPMSISGLSDQRAVINGVAYFLSNKDYNNTCAAGINIIMFDLVIEEWRQSVLQGPSSNAFSEAEKTVMKTDYMTYLQLVELNGCLVIVYSKWDDISVDLWFLVDMDKGLWTKRYSVCCSLTSWDECRLRPLVVLADGRIAFRGFYRRVLMAYDPKTSTWDDLASVGGYSSIAMLNGSLLC</sequence>
<comment type="caution">
    <text evidence="2">The sequence shown here is derived from an EMBL/GenBank/DDBJ whole genome shotgun (WGS) entry which is preliminary data.</text>
</comment>
<organism evidence="2 3">
    <name type="scientific">Eleusine coracana subsp. coracana</name>
    <dbReference type="NCBI Taxonomy" id="191504"/>
    <lineage>
        <taxon>Eukaryota</taxon>
        <taxon>Viridiplantae</taxon>
        <taxon>Streptophyta</taxon>
        <taxon>Embryophyta</taxon>
        <taxon>Tracheophyta</taxon>
        <taxon>Spermatophyta</taxon>
        <taxon>Magnoliopsida</taxon>
        <taxon>Liliopsida</taxon>
        <taxon>Poales</taxon>
        <taxon>Poaceae</taxon>
        <taxon>PACMAD clade</taxon>
        <taxon>Chloridoideae</taxon>
        <taxon>Cynodonteae</taxon>
        <taxon>Eleusininae</taxon>
        <taxon>Eleusine</taxon>
    </lineage>
</organism>